<evidence type="ECO:0000313" key="1">
    <source>
        <dbReference type="EMBL" id="MBA4628048.1"/>
    </source>
</evidence>
<dbReference type="GO" id="GO:0008374">
    <property type="term" value="F:O-acyltransferase activity"/>
    <property type="evidence" value="ECO:0007669"/>
    <property type="project" value="InterPro"/>
</dbReference>
<dbReference type="Pfam" id="PF02450">
    <property type="entry name" value="LCAT"/>
    <property type="match status" value="1"/>
</dbReference>
<dbReference type="InterPro" id="IPR003386">
    <property type="entry name" value="LACT/PDAT_acylTrfase"/>
</dbReference>
<keyword evidence="1" id="KW-0012">Acyltransferase</keyword>
<protein>
    <submittedName>
        <fullName evidence="1">Phospholipid:diacylglycerol acyltransferase</fullName>
        <ecNumber evidence="1">2.3.1.158</ecNumber>
    </submittedName>
</protein>
<dbReference type="GO" id="GO:0046027">
    <property type="term" value="F:phospholipid:diacylglycerol acyltransferase activity"/>
    <property type="evidence" value="ECO:0007669"/>
    <property type="project" value="UniProtKB-EC"/>
</dbReference>
<sequence>MRVFRTWDSMISLFPKGGETIWGDLDWSPEKNQECEFIKKRVFWSSPSVGRTNSTTKNSILLKEDGNYGRIISFGKTASELHSSQLPTLGFKDFSPNDTRANSDICRHLLTEYDELSREIISEAGKHKAYTARTVLDLIRFVAPKMMQRAEAHFSHGIADDLDDPKYTHYKYWSNPLETRLPNAPDMEIYCLYGMGIPTERAYIYKLSSVDRCRSIPYRIDTSANAGSQGACLKGGVYFSDGDESVPLMSAGFMCARGWKGKTRFNPSGAPTYIREYPHQPPASLLEGRGSESAAHVDIMGNVALIKDVLRVAAGATGEELGGDQIFSDIVRMSRATRLTV</sequence>
<dbReference type="GO" id="GO:0006629">
    <property type="term" value="P:lipid metabolic process"/>
    <property type="evidence" value="ECO:0007669"/>
    <property type="project" value="InterPro"/>
</dbReference>
<reference evidence="1" key="1">
    <citation type="journal article" date="2013" name="J. Plant Res.">
        <title>Effect of fungi and light on seed germination of three Opuntia species from semiarid lands of central Mexico.</title>
        <authorList>
            <person name="Delgado-Sanchez P."/>
            <person name="Jimenez-Bremont J.F."/>
            <person name="Guerrero-Gonzalez Mde L."/>
            <person name="Flores J."/>
        </authorList>
    </citation>
    <scope>NUCLEOTIDE SEQUENCE</scope>
    <source>
        <tissue evidence="1">Cladode</tissue>
    </source>
</reference>
<reference evidence="1" key="2">
    <citation type="submission" date="2020-07" db="EMBL/GenBank/DDBJ databases">
        <authorList>
            <person name="Vera ALvarez R."/>
            <person name="Arias-Moreno D.M."/>
            <person name="Jimenez-Jacinto V."/>
            <person name="Jimenez-Bremont J.F."/>
            <person name="Swaminathan K."/>
            <person name="Moose S.P."/>
            <person name="Guerrero-Gonzalez M.L."/>
            <person name="Marino-Ramirez L."/>
            <person name="Landsman D."/>
            <person name="Rodriguez-Kessler M."/>
            <person name="Delgado-Sanchez P."/>
        </authorList>
    </citation>
    <scope>NUCLEOTIDE SEQUENCE</scope>
    <source>
        <tissue evidence="1">Cladode</tissue>
    </source>
</reference>
<keyword evidence="1" id="KW-0808">Transferase</keyword>
<dbReference type="AlphaFoldDB" id="A0A7C9D278"/>
<dbReference type="EC" id="2.3.1.158" evidence="1"/>
<dbReference type="EMBL" id="GISG01064613">
    <property type="protein sequence ID" value="MBA4628048.1"/>
    <property type="molecule type" value="Transcribed_RNA"/>
</dbReference>
<accession>A0A7C9D278</accession>
<name>A0A7C9D278_OPUST</name>
<dbReference type="PANTHER" id="PTHR11440">
    <property type="entry name" value="LECITHIN-CHOLESTEROL ACYLTRANSFERASE-RELATED"/>
    <property type="match status" value="1"/>
</dbReference>
<organism evidence="1">
    <name type="scientific">Opuntia streptacantha</name>
    <name type="common">Prickly pear cactus</name>
    <name type="synonym">Opuntia cardona</name>
    <dbReference type="NCBI Taxonomy" id="393608"/>
    <lineage>
        <taxon>Eukaryota</taxon>
        <taxon>Viridiplantae</taxon>
        <taxon>Streptophyta</taxon>
        <taxon>Embryophyta</taxon>
        <taxon>Tracheophyta</taxon>
        <taxon>Spermatophyta</taxon>
        <taxon>Magnoliopsida</taxon>
        <taxon>eudicotyledons</taxon>
        <taxon>Gunneridae</taxon>
        <taxon>Pentapetalae</taxon>
        <taxon>Caryophyllales</taxon>
        <taxon>Cactineae</taxon>
        <taxon>Cactaceae</taxon>
        <taxon>Opuntioideae</taxon>
        <taxon>Opuntia</taxon>
    </lineage>
</organism>
<proteinExistence type="predicted"/>